<dbReference type="RefSeq" id="WP_184733287.1">
    <property type="nucleotide sequence ID" value="NZ_BMRW01000003.1"/>
</dbReference>
<protein>
    <submittedName>
        <fullName evidence="1">Uncharacterized protein</fullName>
    </submittedName>
</protein>
<evidence type="ECO:0000313" key="1">
    <source>
        <dbReference type="EMBL" id="MBB4886219.1"/>
    </source>
</evidence>
<evidence type="ECO:0000313" key="2">
    <source>
        <dbReference type="Proteomes" id="UP000556436"/>
    </source>
</evidence>
<sequence length="195" mass="21360">MSDQPDLKAHAHDLALITKGLTDALSELGELSPLGGAAAGRGFEDIALSGLELGHGGLAAQFKEFCARWEWGVRTLVHDGNEFARRVGLSAGTYYEQDKYAEGTMKVAGAAFGANPNLTDEQVENMSWDEVKANGNFENVDYSGKSFEKSWDHAKETWDGVAEDMEATRNERFRMLLEQAGQHGPRSADQRQGDH</sequence>
<comment type="caution">
    <text evidence="1">The sequence shown here is derived from an EMBL/GenBank/DDBJ whole genome shotgun (WGS) entry which is preliminary data.</text>
</comment>
<dbReference type="EMBL" id="JACHJG010000003">
    <property type="protein sequence ID" value="MBB4886219.1"/>
    <property type="molecule type" value="Genomic_DNA"/>
</dbReference>
<dbReference type="Proteomes" id="UP000556436">
    <property type="component" value="Unassembled WGS sequence"/>
</dbReference>
<organism evidence="1 2">
    <name type="scientific">Streptomyces netropsis</name>
    <name type="common">Streptoverticillium netropsis</name>
    <dbReference type="NCBI Taxonomy" id="55404"/>
    <lineage>
        <taxon>Bacteria</taxon>
        <taxon>Bacillati</taxon>
        <taxon>Actinomycetota</taxon>
        <taxon>Actinomycetes</taxon>
        <taxon>Kitasatosporales</taxon>
        <taxon>Streptomycetaceae</taxon>
        <taxon>Streptomyces</taxon>
    </lineage>
</organism>
<accession>A0A7W7PDP5</accession>
<dbReference type="AlphaFoldDB" id="A0A7W7PDP5"/>
<keyword evidence="2" id="KW-1185">Reference proteome</keyword>
<proteinExistence type="predicted"/>
<reference evidence="1 2" key="1">
    <citation type="submission" date="2020-08" db="EMBL/GenBank/DDBJ databases">
        <title>Genomic Encyclopedia of Type Strains, Phase III (KMG-III): the genomes of soil and plant-associated and newly described type strains.</title>
        <authorList>
            <person name="Whitman W."/>
        </authorList>
    </citation>
    <scope>NUCLEOTIDE SEQUENCE [LARGE SCALE GENOMIC DNA]</scope>
    <source>
        <strain evidence="1 2">CECT 3265</strain>
    </source>
</reference>
<name>A0A7W7PDP5_STRNE</name>
<gene>
    <name evidence="1" type="ORF">FHS38_002248</name>
</gene>